<dbReference type="OrthoDB" id="331544at2759"/>
<organism evidence="6 7">
    <name type="scientific">Ascobolus immersus RN42</name>
    <dbReference type="NCBI Taxonomy" id="1160509"/>
    <lineage>
        <taxon>Eukaryota</taxon>
        <taxon>Fungi</taxon>
        <taxon>Dikarya</taxon>
        <taxon>Ascomycota</taxon>
        <taxon>Pezizomycotina</taxon>
        <taxon>Pezizomycetes</taxon>
        <taxon>Pezizales</taxon>
        <taxon>Ascobolaceae</taxon>
        <taxon>Ascobolus</taxon>
    </lineage>
</organism>
<feature type="domain" description="NAD(P)-binding" evidence="5">
    <location>
        <begin position="66"/>
        <end position="373"/>
    </location>
</feature>
<name>A0A3N4IHW7_ASCIM</name>
<dbReference type="PANTHER" id="PTHR43000">
    <property type="entry name" value="DTDP-D-GLUCOSE 4,6-DEHYDRATASE-RELATED"/>
    <property type="match status" value="1"/>
</dbReference>
<dbReference type="AlphaFoldDB" id="A0A3N4IHW7"/>
<proteinExistence type="predicted"/>
<dbReference type="CDD" id="cd05246">
    <property type="entry name" value="dTDP_GD_SDR_e"/>
    <property type="match status" value="1"/>
</dbReference>
<evidence type="ECO:0000313" key="6">
    <source>
        <dbReference type="EMBL" id="RPA85735.1"/>
    </source>
</evidence>
<dbReference type="FunFam" id="3.40.50.720:FF:000304">
    <property type="entry name" value="UDP-glucose 4,6-dehydratase"/>
    <property type="match status" value="1"/>
</dbReference>
<evidence type="ECO:0000313" key="7">
    <source>
        <dbReference type="Proteomes" id="UP000275078"/>
    </source>
</evidence>
<reference evidence="6 7" key="1">
    <citation type="journal article" date="2018" name="Nat. Ecol. Evol.">
        <title>Pezizomycetes genomes reveal the molecular basis of ectomycorrhizal truffle lifestyle.</title>
        <authorList>
            <person name="Murat C."/>
            <person name="Payen T."/>
            <person name="Noel B."/>
            <person name="Kuo A."/>
            <person name="Morin E."/>
            <person name="Chen J."/>
            <person name="Kohler A."/>
            <person name="Krizsan K."/>
            <person name="Balestrini R."/>
            <person name="Da Silva C."/>
            <person name="Montanini B."/>
            <person name="Hainaut M."/>
            <person name="Levati E."/>
            <person name="Barry K.W."/>
            <person name="Belfiori B."/>
            <person name="Cichocki N."/>
            <person name="Clum A."/>
            <person name="Dockter R.B."/>
            <person name="Fauchery L."/>
            <person name="Guy J."/>
            <person name="Iotti M."/>
            <person name="Le Tacon F."/>
            <person name="Lindquist E.A."/>
            <person name="Lipzen A."/>
            <person name="Malagnac F."/>
            <person name="Mello A."/>
            <person name="Molinier V."/>
            <person name="Miyauchi S."/>
            <person name="Poulain J."/>
            <person name="Riccioni C."/>
            <person name="Rubini A."/>
            <person name="Sitrit Y."/>
            <person name="Splivallo R."/>
            <person name="Traeger S."/>
            <person name="Wang M."/>
            <person name="Zifcakova L."/>
            <person name="Wipf D."/>
            <person name="Zambonelli A."/>
            <person name="Paolocci F."/>
            <person name="Nowrousian M."/>
            <person name="Ottonello S."/>
            <person name="Baldrian P."/>
            <person name="Spatafora J.W."/>
            <person name="Henrissat B."/>
            <person name="Nagy L.G."/>
            <person name="Aury J.M."/>
            <person name="Wincker P."/>
            <person name="Grigoriev I.V."/>
            <person name="Bonfante P."/>
            <person name="Martin F.M."/>
        </authorList>
    </citation>
    <scope>NUCLEOTIDE SEQUENCE [LARGE SCALE GENOMIC DNA]</scope>
    <source>
        <strain evidence="6 7">RN42</strain>
    </source>
</reference>
<feature type="compositionally biased region" description="Basic and acidic residues" evidence="4">
    <location>
        <begin position="8"/>
        <end position="19"/>
    </location>
</feature>
<sequence length="476" mass="53938">MVTTDENGDQRQDQKHQDGQGENQDIFKEGSSYTGPHSLPPSPCEDSPCLIGSTKFDPYPGAKNIMITGGAGFIGSWVTRHMTVQYPHYRIICFDTLDTPASHENIRHLFKLPNFVFVRGCITKVPQVMNCLRKYEIDTIMHFAAQSHVDLSFGNSFSFTIMNVVGTHVLLDCARKWSKIDRFIHVSTDEVYGEVDNEASDLIEASLLAPTNPYAASKAAAEMYVNAYYKSFKLPVIIVRSNNVYGPNQYPEKIIPKFTISLELGLPLFLHGNGTHKRRYLHASDAANAFDTIFHRGKVGQIYNVSSTDEIDNMTVSRKILAEFGFVTEEQFNDRVQHCKDRPFNDMRYAVDGGKLKSLGWEQLVDFEDGLKSTIEWYRTWGLDWWGGEDKVRECCSAFPSPKRSIFEDDVSGELVEFENHQVQIGKCLVSIGYENEEMAEDGEQKIVEPTARKSNDLLRGLKDTFNMDTLRSLLD</sequence>
<comment type="cofactor">
    <cofactor evidence="1">
        <name>NAD(+)</name>
        <dbReference type="ChEBI" id="CHEBI:57540"/>
    </cofactor>
</comment>
<dbReference type="STRING" id="1160509.A0A3N4IHW7"/>
<protein>
    <submittedName>
        <fullName evidence="6">NAD(P)-binding protein</fullName>
    </submittedName>
</protein>
<dbReference type="InterPro" id="IPR036291">
    <property type="entry name" value="NAD(P)-bd_dom_sf"/>
</dbReference>
<dbReference type="SUPFAM" id="SSF51735">
    <property type="entry name" value="NAD(P)-binding Rossmann-fold domains"/>
    <property type="match status" value="1"/>
</dbReference>
<keyword evidence="3" id="KW-0456">Lyase</keyword>
<dbReference type="InterPro" id="IPR016040">
    <property type="entry name" value="NAD(P)-bd_dom"/>
</dbReference>
<keyword evidence="7" id="KW-1185">Reference proteome</keyword>
<dbReference type="InterPro" id="IPR005888">
    <property type="entry name" value="dTDP_Gluc_deHydtase"/>
</dbReference>
<dbReference type="EMBL" id="ML119652">
    <property type="protein sequence ID" value="RPA85735.1"/>
    <property type="molecule type" value="Genomic_DNA"/>
</dbReference>
<evidence type="ECO:0000256" key="2">
    <source>
        <dbReference type="ARBA" id="ARBA00023027"/>
    </source>
</evidence>
<evidence type="ECO:0000256" key="1">
    <source>
        <dbReference type="ARBA" id="ARBA00001911"/>
    </source>
</evidence>
<keyword evidence="2" id="KW-0520">NAD</keyword>
<dbReference type="Pfam" id="PF16363">
    <property type="entry name" value="GDP_Man_Dehyd"/>
    <property type="match status" value="1"/>
</dbReference>
<gene>
    <name evidence="6" type="ORF">BJ508DRAFT_322338</name>
</gene>
<dbReference type="Gene3D" id="3.40.50.720">
    <property type="entry name" value="NAD(P)-binding Rossmann-like Domain"/>
    <property type="match status" value="1"/>
</dbReference>
<evidence type="ECO:0000256" key="4">
    <source>
        <dbReference type="SAM" id="MobiDB-lite"/>
    </source>
</evidence>
<dbReference type="GO" id="GO:0009225">
    <property type="term" value="P:nucleotide-sugar metabolic process"/>
    <property type="evidence" value="ECO:0007669"/>
    <property type="project" value="InterPro"/>
</dbReference>
<evidence type="ECO:0000259" key="5">
    <source>
        <dbReference type="Pfam" id="PF16363"/>
    </source>
</evidence>
<dbReference type="Proteomes" id="UP000275078">
    <property type="component" value="Unassembled WGS sequence"/>
</dbReference>
<accession>A0A3N4IHW7</accession>
<evidence type="ECO:0000256" key="3">
    <source>
        <dbReference type="ARBA" id="ARBA00023239"/>
    </source>
</evidence>
<dbReference type="Gene3D" id="3.90.25.10">
    <property type="entry name" value="UDP-galactose 4-epimerase, domain 1"/>
    <property type="match status" value="1"/>
</dbReference>
<dbReference type="GO" id="GO:0008460">
    <property type="term" value="F:dTDP-glucose 4,6-dehydratase activity"/>
    <property type="evidence" value="ECO:0007669"/>
    <property type="project" value="InterPro"/>
</dbReference>
<feature type="region of interest" description="Disordered" evidence="4">
    <location>
        <begin position="1"/>
        <end position="45"/>
    </location>
</feature>